<evidence type="ECO:0000313" key="3">
    <source>
        <dbReference type="EMBL" id="MFD0997828.1"/>
    </source>
</evidence>
<feature type="chain" id="PRO_5046558117" description="Lipoprotein" evidence="2">
    <location>
        <begin position="20"/>
        <end position="56"/>
    </location>
</feature>
<organism evidence="3 4">
    <name type="scientific">Ohtaekwangia kribbensis</name>
    <dbReference type="NCBI Taxonomy" id="688913"/>
    <lineage>
        <taxon>Bacteria</taxon>
        <taxon>Pseudomonadati</taxon>
        <taxon>Bacteroidota</taxon>
        <taxon>Cytophagia</taxon>
        <taxon>Cytophagales</taxon>
        <taxon>Fulvivirgaceae</taxon>
        <taxon>Ohtaekwangia</taxon>
    </lineage>
</organism>
<gene>
    <name evidence="3" type="ORF">ACFQ21_00870</name>
</gene>
<protein>
    <recommendedName>
        <fullName evidence="5">Lipoprotein</fullName>
    </recommendedName>
</protein>
<dbReference type="Proteomes" id="UP001597112">
    <property type="component" value="Unassembled WGS sequence"/>
</dbReference>
<evidence type="ECO:0000256" key="2">
    <source>
        <dbReference type="SAM" id="SignalP"/>
    </source>
</evidence>
<proteinExistence type="predicted"/>
<reference evidence="4" key="1">
    <citation type="journal article" date="2019" name="Int. J. Syst. Evol. Microbiol.">
        <title>The Global Catalogue of Microorganisms (GCM) 10K type strain sequencing project: providing services to taxonomists for standard genome sequencing and annotation.</title>
        <authorList>
            <consortium name="The Broad Institute Genomics Platform"/>
            <consortium name="The Broad Institute Genome Sequencing Center for Infectious Disease"/>
            <person name="Wu L."/>
            <person name="Ma J."/>
        </authorList>
    </citation>
    <scope>NUCLEOTIDE SEQUENCE [LARGE SCALE GENOMIC DNA]</scope>
    <source>
        <strain evidence="4">CCUG 58938</strain>
    </source>
</reference>
<feature type="signal peptide" evidence="2">
    <location>
        <begin position="1"/>
        <end position="19"/>
    </location>
</feature>
<dbReference type="EMBL" id="JBHTKA010000001">
    <property type="protein sequence ID" value="MFD0997828.1"/>
    <property type="molecule type" value="Genomic_DNA"/>
</dbReference>
<keyword evidence="4" id="KW-1185">Reference proteome</keyword>
<evidence type="ECO:0000313" key="4">
    <source>
        <dbReference type="Proteomes" id="UP001597112"/>
    </source>
</evidence>
<evidence type="ECO:0000256" key="1">
    <source>
        <dbReference type="SAM" id="MobiDB-lite"/>
    </source>
</evidence>
<comment type="caution">
    <text evidence="3">The sequence shown here is derived from an EMBL/GenBank/DDBJ whole genome shotgun (WGS) entry which is preliminary data.</text>
</comment>
<accession>A0ABW3JXV1</accession>
<feature type="region of interest" description="Disordered" evidence="1">
    <location>
        <begin position="37"/>
        <end position="56"/>
    </location>
</feature>
<name>A0ABW3JXV1_9BACT</name>
<evidence type="ECO:0008006" key="5">
    <source>
        <dbReference type="Google" id="ProtNLM"/>
    </source>
</evidence>
<keyword evidence="2" id="KW-0732">Signal</keyword>
<dbReference type="RefSeq" id="WP_377573465.1">
    <property type="nucleotide sequence ID" value="NZ_JBHTKA010000001.1"/>
</dbReference>
<sequence length="56" mass="6911">MRRLFFYLILMMLLQPACSKKSGTTVNVVKPKYHHRWYDRKKDRKTKRTKSVRVRN</sequence>